<dbReference type="KEGG" id="mbe:MBM_03671"/>
<organism evidence="2 3">
    <name type="scientific">Marssonina brunnea f. sp. multigermtubi (strain MB_m1)</name>
    <name type="common">Marssonina leaf spot fungus</name>
    <dbReference type="NCBI Taxonomy" id="1072389"/>
    <lineage>
        <taxon>Eukaryota</taxon>
        <taxon>Fungi</taxon>
        <taxon>Dikarya</taxon>
        <taxon>Ascomycota</taxon>
        <taxon>Pezizomycotina</taxon>
        <taxon>Leotiomycetes</taxon>
        <taxon>Helotiales</taxon>
        <taxon>Drepanopezizaceae</taxon>
        <taxon>Drepanopeziza</taxon>
    </lineage>
</organism>
<keyword evidence="1" id="KW-0812">Transmembrane</keyword>
<keyword evidence="3" id="KW-1185">Reference proteome</keyword>
<reference evidence="2 3" key="1">
    <citation type="journal article" date="2012" name="BMC Genomics">
        <title>Sequencing the genome of Marssonina brunnea reveals fungus-poplar co-evolution.</title>
        <authorList>
            <person name="Zhu S."/>
            <person name="Cao Y.-Z."/>
            <person name="Jiang C."/>
            <person name="Tan B.-Y."/>
            <person name="Wang Z."/>
            <person name="Feng S."/>
            <person name="Zhang L."/>
            <person name="Su X.-H."/>
            <person name="Brejova B."/>
            <person name="Vinar T."/>
            <person name="Xu M."/>
            <person name="Wang M.-X."/>
            <person name="Zhang S.-G."/>
            <person name="Huang M.-R."/>
            <person name="Wu R."/>
            <person name="Zhou Y."/>
        </authorList>
    </citation>
    <scope>NUCLEOTIDE SEQUENCE [LARGE SCALE GENOMIC DNA]</scope>
    <source>
        <strain evidence="2 3">MB_m1</strain>
    </source>
</reference>
<dbReference type="EMBL" id="JH921434">
    <property type="protein sequence ID" value="EKD17899.1"/>
    <property type="molecule type" value="Genomic_DNA"/>
</dbReference>
<proteinExistence type="predicted"/>
<evidence type="ECO:0000256" key="1">
    <source>
        <dbReference type="SAM" id="Phobius"/>
    </source>
</evidence>
<dbReference type="AlphaFoldDB" id="K1XYI4"/>
<evidence type="ECO:0000313" key="2">
    <source>
        <dbReference type="EMBL" id="EKD17899.1"/>
    </source>
</evidence>
<dbReference type="eggNOG" id="ENOG502SR07">
    <property type="taxonomic scope" value="Eukaryota"/>
</dbReference>
<dbReference type="Gene3D" id="6.10.110.10">
    <property type="match status" value="1"/>
</dbReference>
<feature type="transmembrane region" description="Helical" evidence="1">
    <location>
        <begin position="111"/>
        <end position="133"/>
    </location>
</feature>
<name>K1XYI4_MARBU</name>
<evidence type="ECO:0000313" key="3">
    <source>
        <dbReference type="Proteomes" id="UP000006753"/>
    </source>
</evidence>
<dbReference type="InterPro" id="IPR038213">
    <property type="entry name" value="IFI6/IFI27-like_sf"/>
</dbReference>
<gene>
    <name evidence="2" type="ORF">MBM_03671</name>
</gene>
<sequence>MSDHMVAQYKRPNKVRPYGCPFAIPFNPANDHELVASLLQSLFTTEKTGPALKAHVESIVHPDSWTSHLAQHLLDGLVHALNSNAQMGGAMKEAFDRASAATELFVREHPILVGVIATVVALGILALLVPWAIEPLGFAELGPIEGSWAALWQSTFPDVTADSWFAFFQRLGMTLGKK</sequence>
<dbReference type="Proteomes" id="UP000006753">
    <property type="component" value="Unassembled WGS sequence"/>
</dbReference>
<dbReference type="OrthoDB" id="440424at2759"/>
<evidence type="ECO:0008006" key="4">
    <source>
        <dbReference type="Google" id="ProtNLM"/>
    </source>
</evidence>
<keyword evidence="1" id="KW-1133">Transmembrane helix</keyword>
<protein>
    <recommendedName>
        <fullName evidence="4">Lincomycin-condensing protein lmbA</fullName>
    </recommendedName>
</protein>
<keyword evidence="1" id="KW-0472">Membrane</keyword>
<accession>K1XYI4</accession>
<dbReference type="OMA" id="SFAARWM"/>
<dbReference type="HOGENOM" id="CLU_086437_0_0_1"/>
<dbReference type="InParanoid" id="K1XYI4"/>